<dbReference type="EMBL" id="LN890280">
    <property type="protein sequence ID" value="CUR50834.1"/>
    <property type="molecule type" value="Genomic_DNA"/>
</dbReference>
<organism evidence="1 2">
    <name type="scientific">Nitrosotalea devaniterrae</name>
    <dbReference type="NCBI Taxonomy" id="1078905"/>
    <lineage>
        <taxon>Archaea</taxon>
        <taxon>Nitrososphaerota</taxon>
        <taxon>Nitrososphaeria</taxon>
        <taxon>Nitrosotaleales</taxon>
        <taxon>Nitrosotaleaceae</taxon>
        <taxon>Nitrosotalea</taxon>
    </lineage>
</organism>
<reference evidence="2" key="1">
    <citation type="submission" date="2015-10" db="EMBL/GenBank/DDBJ databases">
        <authorList>
            <person name="Lehtovirta-Morley L.E."/>
            <person name="Vieille C."/>
        </authorList>
    </citation>
    <scope>NUCLEOTIDE SEQUENCE [LARGE SCALE GENOMIC DNA]</scope>
</reference>
<accession>A0A128A0F5</accession>
<name>A0A128A0F5_9ARCH</name>
<gene>
    <name evidence="1" type="ORF">NDEV_0069</name>
</gene>
<sequence>MRLLLVVLLLAGSFLPVYAQESTMNKSERYDSVQVPYSAFNVYTKNATVFKLDHEHVTNWEIEMQNKLQYADKEGNAVVRLYENLNTPKFIEIGMGGPPDYRFWVAVNTPEDGYFMIHDEKKIGWTPDKLITATHSSSGGLTVSVGSKEAVSNLDVAGFTMREFTVSGMNSASDSPPVNAGALTFSIISGDPSQNLIFYMPFMVLAVTLVLIVALLKTKKRTSEETKKISENKPS</sequence>
<dbReference type="KEGG" id="ndv:NDEV_0069"/>
<dbReference type="Proteomes" id="UP000196239">
    <property type="component" value="Chromosome 1"/>
</dbReference>
<dbReference type="AlphaFoldDB" id="A0A128A0F5"/>
<evidence type="ECO:0000313" key="2">
    <source>
        <dbReference type="Proteomes" id="UP000196239"/>
    </source>
</evidence>
<proteinExistence type="predicted"/>
<protein>
    <submittedName>
        <fullName evidence="1">Uncharacterized protein</fullName>
    </submittedName>
</protein>
<evidence type="ECO:0000313" key="1">
    <source>
        <dbReference type="EMBL" id="CUR50834.1"/>
    </source>
</evidence>
<keyword evidence="2" id="KW-1185">Reference proteome</keyword>